<feature type="region of interest" description="Disordered" evidence="1">
    <location>
        <begin position="354"/>
        <end position="373"/>
    </location>
</feature>
<reference evidence="3" key="2">
    <citation type="journal article" date="2008" name="Nucleic Acids Res.">
        <title>The rice annotation project database (RAP-DB): 2008 update.</title>
        <authorList>
            <consortium name="The rice annotation project (RAP)"/>
        </authorList>
    </citation>
    <scope>GENOME REANNOTATION</scope>
    <source>
        <strain evidence="3">cv. Nipponbare</strain>
    </source>
</reference>
<evidence type="ECO:0000313" key="3">
    <source>
        <dbReference type="Proteomes" id="UP000000763"/>
    </source>
</evidence>
<feature type="region of interest" description="Disordered" evidence="1">
    <location>
        <begin position="190"/>
        <end position="282"/>
    </location>
</feature>
<feature type="region of interest" description="Disordered" evidence="1">
    <location>
        <begin position="56"/>
        <end position="84"/>
    </location>
</feature>
<feature type="region of interest" description="Disordered" evidence="1">
    <location>
        <begin position="118"/>
        <end position="159"/>
    </location>
</feature>
<name>Q75HV9_ORYSJ</name>
<feature type="compositionally biased region" description="Basic residues" evidence="1">
    <location>
        <begin position="420"/>
        <end position="443"/>
    </location>
</feature>
<dbReference type="PANTHER" id="PTHR35829:SF3">
    <property type="entry name" value="OS05G0470900 PROTEIN"/>
    <property type="match status" value="1"/>
</dbReference>
<organism evidence="2 3">
    <name type="scientific">Oryza sativa subsp. japonica</name>
    <name type="common">Rice</name>
    <dbReference type="NCBI Taxonomy" id="39947"/>
    <lineage>
        <taxon>Eukaryota</taxon>
        <taxon>Viridiplantae</taxon>
        <taxon>Streptophyta</taxon>
        <taxon>Embryophyta</taxon>
        <taxon>Tracheophyta</taxon>
        <taxon>Spermatophyta</taxon>
        <taxon>Magnoliopsida</taxon>
        <taxon>Liliopsida</taxon>
        <taxon>Poales</taxon>
        <taxon>Poaceae</taxon>
        <taxon>BOP clade</taxon>
        <taxon>Oryzoideae</taxon>
        <taxon>Oryzeae</taxon>
        <taxon>Oryzinae</taxon>
        <taxon>Oryza</taxon>
        <taxon>Oryza sativa</taxon>
    </lineage>
</organism>
<dbReference type="Proteomes" id="UP000000763">
    <property type="component" value="Chromosome 5"/>
</dbReference>
<proteinExistence type="predicted"/>
<feature type="compositionally biased region" description="Basic and acidic residues" evidence="1">
    <location>
        <begin position="118"/>
        <end position="127"/>
    </location>
</feature>
<protein>
    <submittedName>
        <fullName evidence="2">Uncharacterized protein</fullName>
    </submittedName>
</protein>
<accession>Q75HV9</accession>
<evidence type="ECO:0000256" key="1">
    <source>
        <dbReference type="SAM" id="MobiDB-lite"/>
    </source>
</evidence>
<dbReference type="EMBL" id="AC134932">
    <property type="protein sequence ID" value="AAT07639.1"/>
    <property type="molecule type" value="Genomic_DNA"/>
</dbReference>
<evidence type="ECO:0000313" key="2">
    <source>
        <dbReference type="EMBL" id="AAT07639.1"/>
    </source>
</evidence>
<feature type="region of interest" description="Disordered" evidence="1">
    <location>
        <begin position="384"/>
        <end position="457"/>
    </location>
</feature>
<dbReference type="PANTHER" id="PTHR35829">
    <property type="entry name" value="OS05G0470900 PROTEIN"/>
    <property type="match status" value="1"/>
</dbReference>
<feature type="compositionally biased region" description="Basic and acidic residues" evidence="1">
    <location>
        <begin position="250"/>
        <end position="275"/>
    </location>
</feature>
<reference evidence="3" key="1">
    <citation type="journal article" date="2005" name="Nature">
        <title>The map-based sequence of the rice genome.</title>
        <authorList>
            <consortium name="International rice genome sequencing project (IRGSP)"/>
            <person name="Matsumoto T."/>
            <person name="Wu J."/>
            <person name="Kanamori H."/>
            <person name="Katayose Y."/>
            <person name="Fujisawa M."/>
            <person name="Namiki N."/>
            <person name="Mizuno H."/>
            <person name="Yamamoto K."/>
            <person name="Antonio B.A."/>
            <person name="Baba T."/>
            <person name="Sakata K."/>
            <person name="Nagamura Y."/>
            <person name="Aoki H."/>
            <person name="Arikawa K."/>
            <person name="Arita K."/>
            <person name="Bito T."/>
            <person name="Chiden Y."/>
            <person name="Fujitsuka N."/>
            <person name="Fukunaka R."/>
            <person name="Hamada M."/>
            <person name="Harada C."/>
            <person name="Hayashi A."/>
            <person name="Hijishita S."/>
            <person name="Honda M."/>
            <person name="Hosokawa S."/>
            <person name="Ichikawa Y."/>
            <person name="Idonuma A."/>
            <person name="Iijima M."/>
            <person name="Ikeda M."/>
            <person name="Ikeno M."/>
            <person name="Ito K."/>
            <person name="Ito S."/>
            <person name="Ito T."/>
            <person name="Ito Y."/>
            <person name="Ito Y."/>
            <person name="Iwabuchi A."/>
            <person name="Kamiya K."/>
            <person name="Karasawa W."/>
            <person name="Kurita K."/>
            <person name="Katagiri S."/>
            <person name="Kikuta A."/>
            <person name="Kobayashi H."/>
            <person name="Kobayashi N."/>
            <person name="Machita K."/>
            <person name="Maehara T."/>
            <person name="Masukawa M."/>
            <person name="Mizubayashi T."/>
            <person name="Mukai Y."/>
            <person name="Nagasaki H."/>
            <person name="Nagata Y."/>
            <person name="Naito S."/>
            <person name="Nakashima M."/>
            <person name="Nakama Y."/>
            <person name="Nakamichi Y."/>
            <person name="Nakamura M."/>
            <person name="Meguro A."/>
            <person name="Negishi M."/>
            <person name="Ohta I."/>
            <person name="Ohta T."/>
            <person name="Okamoto M."/>
            <person name="Ono N."/>
            <person name="Saji S."/>
            <person name="Sakaguchi M."/>
            <person name="Sakai K."/>
            <person name="Shibata M."/>
            <person name="Shimokawa T."/>
            <person name="Song J."/>
            <person name="Takazaki Y."/>
            <person name="Terasawa K."/>
            <person name="Tsugane M."/>
            <person name="Tsuji K."/>
            <person name="Ueda S."/>
            <person name="Waki K."/>
            <person name="Yamagata H."/>
            <person name="Yamamoto M."/>
            <person name="Yamamoto S."/>
            <person name="Yamane H."/>
            <person name="Yoshiki S."/>
            <person name="Yoshihara R."/>
            <person name="Yukawa K."/>
            <person name="Zhong H."/>
            <person name="Yano M."/>
            <person name="Yuan Q."/>
            <person name="Ouyang S."/>
            <person name="Liu J."/>
            <person name="Jones K.M."/>
            <person name="Gansberger K."/>
            <person name="Moffat K."/>
            <person name="Hill J."/>
            <person name="Bera J."/>
            <person name="Fadrosh D."/>
            <person name="Jin S."/>
            <person name="Johri S."/>
            <person name="Kim M."/>
            <person name="Overton L."/>
            <person name="Reardon M."/>
            <person name="Tsitrin T."/>
            <person name="Vuong H."/>
            <person name="Weaver B."/>
            <person name="Ciecko A."/>
            <person name="Tallon L."/>
            <person name="Jackson J."/>
            <person name="Pai G."/>
            <person name="Aken S.V."/>
            <person name="Utterback T."/>
            <person name="Reidmuller S."/>
            <person name="Feldblyum T."/>
            <person name="Hsiao J."/>
            <person name="Zismann V."/>
            <person name="Iobst S."/>
            <person name="de Vazeille A.R."/>
            <person name="Buell C.R."/>
            <person name="Ying K."/>
            <person name="Li Y."/>
            <person name="Lu T."/>
            <person name="Huang Y."/>
            <person name="Zhao Q."/>
            <person name="Feng Q."/>
            <person name="Zhang L."/>
            <person name="Zhu J."/>
            <person name="Weng Q."/>
            <person name="Mu J."/>
            <person name="Lu Y."/>
            <person name="Fan D."/>
            <person name="Liu Y."/>
            <person name="Guan J."/>
            <person name="Zhang Y."/>
            <person name="Yu S."/>
            <person name="Liu X."/>
            <person name="Zhang Y."/>
            <person name="Hong G."/>
            <person name="Han B."/>
            <person name="Choisne N."/>
            <person name="Demange N."/>
            <person name="Orjeda G."/>
            <person name="Samain S."/>
            <person name="Cattolico L."/>
            <person name="Pelletier E."/>
            <person name="Couloux A."/>
            <person name="Segurens B."/>
            <person name="Wincker P."/>
            <person name="D'Hont A."/>
            <person name="Scarpelli C."/>
            <person name="Weissenbach J."/>
            <person name="Salanoubat M."/>
            <person name="Quetier F."/>
            <person name="Yu Y."/>
            <person name="Kim H.R."/>
            <person name="Rambo T."/>
            <person name="Currie J."/>
            <person name="Collura K."/>
            <person name="Luo M."/>
            <person name="Yang T."/>
            <person name="Ammiraju J.S.S."/>
            <person name="Engler F."/>
            <person name="Soderlund C."/>
            <person name="Wing R.A."/>
            <person name="Palmer L.E."/>
            <person name="de la Bastide M."/>
            <person name="Spiegel L."/>
            <person name="Nascimento L."/>
            <person name="Zutavern T."/>
            <person name="O'Shaughnessy A."/>
            <person name="Dike S."/>
            <person name="Dedhia N."/>
            <person name="Preston R."/>
            <person name="Balija V."/>
            <person name="McCombie W.R."/>
            <person name="Chow T."/>
            <person name="Chen H."/>
            <person name="Chung M."/>
            <person name="Chen C."/>
            <person name="Shaw J."/>
            <person name="Wu H."/>
            <person name="Hsiao K."/>
            <person name="Chao Y."/>
            <person name="Chu M."/>
            <person name="Cheng C."/>
            <person name="Hour A."/>
            <person name="Lee P."/>
            <person name="Lin S."/>
            <person name="Lin Y."/>
            <person name="Liou J."/>
            <person name="Liu S."/>
            <person name="Hsing Y."/>
            <person name="Raghuvanshi S."/>
            <person name="Mohanty A."/>
            <person name="Bharti A.K."/>
            <person name="Gaur A."/>
            <person name="Gupta V."/>
            <person name="Kumar D."/>
            <person name="Ravi V."/>
            <person name="Vij S."/>
            <person name="Kapur A."/>
            <person name="Khurana P."/>
            <person name="Khurana P."/>
            <person name="Khurana J.P."/>
            <person name="Tyagi A.K."/>
            <person name="Gaikwad K."/>
            <person name="Singh A."/>
            <person name="Dalal V."/>
            <person name="Srivastava S."/>
            <person name="Dixit A."/>
            <person name="Pal A.K."/>
            <person name="Ghazi I.A."/>
            <person name="Yadav M."/>
            <person name="Pandit A."/>
            <person name="Bhargava A."/>
            <person name="Sureshbabu K."/>
            <person name="Batra K."/>
            <person name="Sharma T.R."/>
            <person name="Mohapatra T."/>
            <person name="Singh N.K."/>
            <person name="Messing J."/>
            <person name="Nelson A.B."/>
            <person name="Fuks G."/>
            <person name="Kavchok S."/>
            <person name="Keizer G."/>
            <person name="Linton E."/>
            <person name="Llaca V."/>
            <person name="Song R."/>
            <person name="Tanyolac B."/>
            <person name="Young S."/>
            <person name="Ho-Il K."/>
            <person name="Hahn J.H."/>
            <person name="Sangsakoo G."/>
            <person name="Vanavichit A."/>
            <person name="de Mattos Luiz.A.T."/>
            <person name="Zimmer P.D."/>
            <person name="Malone G."/>
            <person name="Dellagostin O."/>
            <person name="de Oliveira A.C."/>
            <person name="Bevan M."/>
            <person name="Bancroft I."/>
            <person name="Minx P."/>
            <person name="Cordum H."/>
            <person name="Wilson R."/>
            <person name="Cheng Z."/>
            <person name="Jin W."/>
            <person name="Jiang J."/>
            <person name="Leong S.A."/>
            <person name="Iwama H."/>
            <person name="Gojobori T."/>
            <person name="Itoh T."/>
            <person name="Niimura Y."/>
            <person name="Fujii Y."/>
            <person name="Habara T."/>
            <person name="Sakai H."/>
            <person name="Sato Y."/>
            <person name="Wilson G."/>
            <person name="Kumar K."/>
            <person name="McCouch S."/>
            <person name="Juretic N."/>
            <person name="Hoen D."/>
            <person name="Wright S."/>
            <person name="Bruskiewich R."/>
            <person name="Bureau T."/>
            <person name="Miyao A."/>
            <person name="Hirochika H."/>
            <person name="Nishikawa T."/>
            <person name="Kadowaki K."/>
            <person name="Sugiura M."/>
            <person name="Burr B."/>
            <person name="Sasaki T."/>
        </authorList>
    </citation>
    <scope>NUCLEOTIDE SEQUENCE [LARGE SCALE GENOMIC DNA]</scope>
    <source>
        <strain evidence="3">cv. Nipponbare</strain>
    </source>
</reference>
<dbReference type="AlphaFoldDB" id="Q75HV9"/>
<gene>
    <name evidence="2" type="primary">OSJNBb0092G21.6</name>
</gene>
<sequence length="457" mass="49085">MEVVAPMLRFSLPSGSMHRCAGGWGEGRNGAAEEKRRGAGELVSCTLEERRLSIRTARSSRAAPPLNPRRQEVAGRAASRSEPPGARWLRHLVLGGHAAPQGERGDVVVATRVGACRRTERRRDGRSGGRPRAAEVAGGGRGRGGGRQRARQLHSVGRSARDVQLNGAALLARSPRAASLLALPPHAASLLARPPPPTSSKITSGSELPLPSPGRLKKPKLLPPPRLADHPKKEGTSSSPLLPPHCPRRNALEKEKNKLRGGDDPSRWSDEKSGSGREWSSLGWGTAILGTSKRYCAYARKARLATDGRGSPRVGGERRSGKPAAGSAWSTALPPHALPLLVLRLQHVARRVRPGQRRIGDGGAAGSNDELREGGGELLVLRRRRGSHSVPSYSGSGDENGGGGDENAASFHGRFLSRPVRARRVRGRRWRGRRVPSRRRRHPSVGTGRCNPREREG</sequence>
<feature type="region of interest" description="Disordered" evidence="1">
    <location>
        <begin position="307"/>
        <end position="330"/>
    </location>
</feature>